<dbReference type="RefSeq" id="WP_129182505.1">
    <property type="nucleotide sequence ID" value="NZ_JAGIOG010000001.1"/>
</dbReference>
<dbReference type="InterPro" id="IPR026875">
    <property type="entry name" value="PHydrolase_assoc_dom"/>
</dbReference>
<dbReference type="NCBIfam" id="TIGR01353">
    <property type="entry name" value="dGTP_triPase"/>
    <property type="match status" value="1"/>
</dbReference>
<dbReference type="GO" id="GO:0008832">
    <property type="term" value="F:dGTPase activity"/>
    <property type="evidence" value="ECO:0007669"/>
    <property type="project" value="TreeGrafter"/>
</dbReference>
<name>A0A641AML2_9ACTN</name>
<feature type="region of interest" description="Disordered" evidence="2">
    <location>
        <begin position="1"/>
        <end position="29"/>
    </location>
</feature>
<dbReference type="CDD" id="cd00077">
    <property type="entry name" value="HDc"/>
    <property type="match status" value="1"/>
</dbReference>
<dbReference type="SMART" id="SM00471">
    <property type="entry name" value="HDc"/>
    <property type="match status" value="1"/>
</dbReference>
<dbReference type="Proteomes" id="UP001515100">
    <property type="component" value="Unassembled WGS sequence"/>
</dbReference>
<reference evidence="4" key="1">
    <citation type="submission" date="2019-09" db="EMBL/GenBank/DDBJ databases">
        <authorList>
            <person name="Li J."/>
        </authorList>
    </citation>
    <scope>NUCLEOTIDE SEQUENCE [LARGE SCALE GENOMIC DNA]</scope>
    <source>
        <strain evidence="4">NRBC 14897</strain>
    </source>
</reference>
<feature type="domain" description="HD" evidence="3">
    <location>
        <begin position="60"/>
        <end position="209"/>
    </location>
</feature>
<dbReference type="Pfam" id="PF01966">
    <property type="entry name" value="HD"/>
    <property type="match status" value="1"/>
</dbReference>
<comment type="caution">
    <text evidence="4">The sequence shown here is derived from an EMBL/GenBank/DDBJ whole genome shotgun (WGS) entry which is preliminary data.</text>
</comment>
<dbReference type="InterPro" id="IPR003607">
    <property type="entry name" value="HD/PDEase_dom"/>
</dbReference>
<dbReference type="EMBL" id="SDPP02000002">
    <property type="protein sequence ID" value="KAA1378518.1"/>
    <property type="molecule type" value="Genomic_DNA"/>
</dbReference>
<dbReference type="Gene3D" id="1.10.3210.10">
    <property type="entry name" value="Hypothetical protein af1432"/>
    <property type="match status" value="1"/>
</dbReference>
<keyword evidence="5" id="KW-1185">Reference proteome</keyword>
<evidence type="ECO:0000256" key="2">
    <source>
        <dbReference type="SAM" id="MobiDB-lite"/>
    </source>
</evidence>
<dbReference type="PROSITE" id="PS51831">
    <property type="entry name" value="HD"/>
    <property type="match status" value="1"/>
</dbReference>
<evidence type="ECO:0000259" key="3">
    <source>
        <dbReference type="PROSITE" id="PS51831"/>
    </source>
</evidence>
<protein>
    <submittedName>
        <fullName evidence="4">Deoxyguanosinetriphosphate triphosphohydrolase</fullName>
    </submittedName>
</protein>
<evidence type="ECO:0000313" key="4">
    <source>
        <dbReference type="EMBL" id="KAA1378518.1"/>
    </source>
</evidence>
<accession>A0A641AML2</accession>
<dbReference type="AlphaFoldDB" id="A0A641AML2"/>
<dbReference type="Pfam" id="PF13286">
    <property type="entry name" value="HD_assoc"/>
    <property type="match status" value="1"/>
</dbReference>
<feature type="compositionally biased region" description="Basic and acidic residues" evidence="2">
    <location>
        <begin position="7"/>
        <end position="29"/>
    </location>
</feature>
<dbReference type="PANTHER" id="PTHR11373">
    <property type="entry name" value="DEOXYNUCLEOSIDE TRIPHOSPHATE TRIPHOSPHOHYDROLASE"/>
    <property type="match status" value="1"/>
</dbReference>
<dbReference type="NCBIfam" id="NF002829">
    <property type="entry name" value="PRK03007.1"/>
    <property type="match status" value="1"/>
</dbReference>
<dbReference type="OrthoDB" id="9803619at2"/>
<dbReference type="SUPFAM" id="SSF109604">
    <property type="entry name" value="HD-domain/PDEase-like"/>
    <property type="match status" value="1"/>
</dbReference>
<dbReference type="InterPro" id="IPR050135">
    <property type="entry name" value="dGTPase-like"/>
</dbReference>
<dbReference type="GO" id="GO:0006203">
    <property type="term" value="P:dGTP catabolic process"/>
    <property type="evidence" value="ECO:0007669"/>
    <property type="project" value="TreeGrafter"/>
</dbReference>
<dbReference type="InterPro" id="IPR006674">
    <property type="entry name" value="HD_domain"/>
</dbReference>
<evidence type="ECO:0000256" key="1">
    <source>
        <dbReference type="ARBA" id="ARBA00022801"/>
    </source>
</evidence>
<proteinExistence type="predicted"/>
<dbReference type="PANTHER" id="PTHR11373:SF32">
    <property type="entry name" value="DEOXYGUANOSINETRIPHOSPHATE TRIPHOSPHOHYDROLASE"/>
    <property type="match status" value="1"/>
</dbReference>
<keyword evidence="1" id="KW-0378">Hydrolase</keyword>
<evidence type="ECO:0000313" key="5">
    <source>
        <dbReference type="Proteomes" id="UP001515100"/>
    </source>
</evidence>
<organism evidence="4 5">
    <name type="scientific">Aeromicrobium fastidiosum</name>
    <dbReference type="NCBI Taxonomy" id="52699"/>
    <lineage>
        <taxon>Bacteria</taxon>
        <taxon>Bacillati</taxon>
        <taxon>Actinomycetota</taxon>
        <taxon>Actinomycetes</taxon>
        <taxon>Propionibacteriales</taxon>
        <taxon>Nocardioidaceae</taxon>
        <taxon>Aeromicrobium</taxon>
    </lineage>
</organism>
<sequence length="409" mass="44700">MTDPYGDEARERFVDEPPKRSGRTPFERDRGRIVHSAALRRLSAKTQVMGPGFDDFVRNRLTHSLEVAQVARELGKALGCDPDIVDSAALAHDLGHPPFGHNGEVALDQAAQACGGFEGNAQTLRILSRLESKTFAPDGRSVGLNLTRATLSACVKYPWARGDAPDGSGKFGVYADDLPVFDWLRDEAPALRRPIEAQVMDLADDIAYSVHDVEDGVVGGWFGLRDGELDIASIHGVARDWYDETAADDRLDAALDRLQQMPEWPVTPFDGSRAERAVLKSLTSALIGRFARAAERATTQAWGSGPLTRFGADLEVPVDTRDEITVLKSIAAHYVMRADDRAVLLDRQRELLLNLVDAIDRSEGRELETEFAADFAAAGDDAGRRRVVIDQVASLTDVSARAWGARLLT</sequence>
<dbReference type="InterPro" id="IPR006261">
    <property type="entry name" value="dGTPase"/>
</dbReference>
<gene>
    <name evidence="4" type="ORF">ESP62_009215</name>
</gene>